<dbReference type="STRING" id="1685379.AVO45_00035"/>
<comment type="caution">
    <text evidence="1">The sequence shown here is derived from an EMBL/GenBank/DDBJ whole genome shotgun (WGS) entry which is preliminary data.</text>
</comment>
<proteinExistence type="predicted"/>
<evidence type="ECO:0000313" key="1">
    <source>
        <dbReference type="EMBL" id="KUJ85434.1"/>
    </source>
</evidence>
<dbReference type="Proteomes" id="UP000053791">
    <property type="component" value="Unassembled WGS sequence"/>
</dbReference>
<reference evidence="1 2" key="1">
    <citation type="submission" date="2015-12" db="EMBL/GenBank/DDBJ databases">
        <authorList>
            <person name="Shamseldin A."/>
            <person name="Moawad H."/>
            <person name="Abd El-Rahim W.M."/>
            <person name="Sadowsky M.J."/>
        </authorList>
    </citation>
    <scope>NUCLEOTIDE SEQUENCE [LARGE SCALE GENOMIC DNA]</scope>
    <source>
        <strain evidence="1 2">ZGT118</strain>
    </source>
</reference>
<dbReference type="AlphaFoldDB" id="A0A0X3UC89"/>
<dbReference type="EMBL" id="LQBQ01000001">
    <property type="protein sequence ID" value="KUJ85434.1"/>
    <property type="molecule type" value="Genomic_DNA"/>
</dbReference>
<keyword evidence="2" id="KW-1185">Reference proteome</keyword>
<organism evidence="1 2">
    <name type="scientific">Ruegeria marisrubri</name>
    <dbReference type="NCBI Taxonomy" id="1685379"/>
    <lineage>
        <taxon>Bacteria</taxon>
        <taxon>Pseudomonadati</taxon>
        <taxon>Pseudomonadota</taxon>
        <taxon>Alphaproteobacteria</taxon>
        <taxon>Rhodobacterales</taxon>
        <taxon>Roseobacteraceae</taxon>
        <taxon>Ruegeria</taxon>
    </lineage>
</organism>
<protein>
    <submittedName>
        <fullName evidence="1">Uncharacterized protein</fullName>
    </submittedName>
</protein>
<evidence type="ECO:0000313" key="2">
    <source>
        <dbReference type="Proteomes" id="UP000053791"/>
    </source>
</evidence>
<dbReference type="RefSeq" id="WP_068343086.1">
    <property type="nucleotide sequence ID" value="NZ_LQBQ01000001.1"/>
</dbReference>
<sequence length="72" mass="8019">MPIYTGTSECLRIVVVEVGSTGLCAARDLAARVVARLDFDGPFLRSWLHKLDSCYVPEPIRIRQHAPARPRA</sequence>
<name>A0A0X3UC89_9RHOB</name>
<accession>A0A0X3UC89</accession>
<gene>
    <name evidence="1" type="ORF">AVO45_00035</name>
</gene>